<dbReference type="EMBL" id="CAFBIY010000066">
    <property type="protein sequence ID" value="CAB4850901.1"/>
    <property type="molecule type" value="Genomic_DNA"/>
</dbReference>
<evidence type="ECO:0000313" key="2">
    <source>
        <dbReference type="EMBL" id="CAB4363327.1"/>
    </source>
</evidence>
<reference evidence="4" key="1">
    <citation type="submission" date="2020-05" db="EMBL/GenBank/DDBJ databases">
        <authorList>
            <person name="Chiriac C."/>
            <person name="Salcher M."/>
            <person name="Ghai R."/>
            <person name="Kavagutti S V."/>
        </authorList>
    </citation>
    <scope>NUCLEOTIDE SEQUENCE</scope>
</reference>
<dbReference type="AlphaFoldDB" id="A0A6J6YMD5"/>
<dbReference type="Pfam" id="PF07045">
    <property type="entry name" value="DUF1330"/>
    <property type="match status" value="1"/>
</dbReference>
<protein>
    <submittedName>
        <fullName evidence="4">Unannotated protein</fullName>
    </submittedName>
</protein>
<dbReference type="InterPro" id="IPR010753">
    <property type="entry name" value="DUF1330"/>
</dbReference>
<dbReference type="Gene3D" id="3.30.70.100">
    <property type="match status" value="1"/>
</dbReference>
<evidence type="ECO:0000313" key="3">
    <source>
        <dbReference type="EMBL" id="CAB4722755.1"/>
    </source>
</evidence>
<dbReference type="SUPFAM" id="SSF54909">
    <property type="entry name" value="Dimeric alpha+beta barrel"/>
    <property type="match status" value="1"/>
</dbReference>
<gene>
    <name evidence="3" type="ORF">UFOPK2656_01488</name>
    <name evidence="4" type="ORF">UFOPK3099_00630</name>
    <name evidence="5" type="ORF">UFOPK3267_01343</name>
    <name evidence="6" type="ORF">UFOPK3651_01190</name>
    <name evidence="7" type="ORF">UFOPK3931_00197</name>
    <name evidence="2" type="ORF">UFOPK4189_01109</name>
</gene>
<evidence type="ECO:0000313" key="5">
    <source>
        <dbReference type="EMBL" id="CAB4850901.1"/>
    </source>
</evidence>
<evidence type="ECO:0000313" key="4">
    <source>
        <dbReference type="EMBL" id="CAB4809404.1"/>
    </source>
</evidence>
<accession>A0A6J6YMD5</accession>
<organism evidence="4">
    <name type="scientific">freshwater metagenome</name>
    <dbReference type="NCBI Taxonomy" id="449393"/>
    <lineage>
        <taxon>unclassified sequences</taxon>
        <taxon>metagenomes</taxon>
        <taxon>ecological metagenomes</taxon>
    </lineage>
</organism>
<dbReference type="EMBL" id="CAFBOL010000003">
    <property type="protein sequence ID" value="CAB4971940.1"/>
    <property type="molecule type" value="Genomic_DNA"/>
</dbReference>
<evidence type="ECO:0000313" key="6">
    <source>
        <dbReference type="EMBL" id="CAB4926278.1"/>
    </source>
</evidence>
<dbReference type="PANTHER" id="PTHR41521">
    <property type="match status" value="1"/>
</dbReference>
<dbReference type="EMBL" id="CAFAAV010000033">
    <property type="protein sequence ID" value="CAB4809404.1"/>
    <property type="molecule type" value="Genomic_DNA"/>
</dbReference>
<dbReference type="EMBL" id="CAESGF010000005">
    <property type="protein sequence ID" value="CAB4363327.1"/>
    <property type="molecule type" value="Genomic_DNA"/>
</dbReference>
<dbReference type="EMBL" id="CAFBMT010000005">
    <property type="protein sequence ID" value="CAB4926278.1"/>
    <property type="molecule type" value="Genomic_DNA"/>
</dbReference>
<dbReference type="EMBL" id="CAEZYF010000008">
    <property type="protein sequence ID" value="CAB4722755.1"/>
    <property type="molecule type" value="Genomic_DNA"/>
</dbReference>
<evidence type="ECO:0000259" key="1">
    <source>
        <dbReference type="Pfam" id="PF07045"/>
    </source>
</evidence>
<dbReference type="InterPro" id="IPR011008">
    <property type="entry name" value="Dimeric_a/b-barrel"/>
</dbReference>
<evidence type="ECO:0000313" key="7">
    <source>
        <dbReference type="EMBL" id="CAB4971940.1"/>
    </source>
</evidence>
<dbReference type="PANTHER" id="PTHR41521:SF4">
    <property type="entry name" value="BLR0684 PROTEIN"/>
    <property type="match status" value="1"/>
</dbReference>
<sequence>MSAFVIVQGKVTDLEQYEQYKIAAPPTVASAGGSYLVRGGATTSLEGGEVPERTVVLQFDTRDAAMAWYESEQYRTARALRANAAELRMYVVDGA</sequence>
<name>A0A6J6YMD5_9ZZZZ</name>
<proteinExistence type="predicted"/>
<feature type="domain" description="DUF1330" evidence="1">
    <location>
        <begin position="2"/>
        <end position="94"/>
    </location>
</feature>